<keyword evidence="2" id="KW-1185">Reference proteome</keyword>
<sequence>MESDTGHVVFYRSERMEPALSSRAGALTATARQGENPESVLLLSTIPIDSALTRSERHALRNSHMRKL</sequence>
<proteinExistence type="predicted"/>
<comment type="caution">
    <text evidence="1">The sequence shown here is derived from an EMBL/GenBank/DDBJ whole genome shotgun (WGS) entry which is preliminary data.</text>
</comment>
<evidence type="ECO:0000313" key="2">
    <source>
        <dbReference type="Proteomes" id="UP000887116"/>
    </source>
</evidence>
<reference evidence="1" key="1">
    <citation type="submission" date="2020-07" db="EMBL/GenBank/DDBJ databases">
        <title>Multicomponent nature underlies the extraordinary mechanical properties of spider dragline silk.</title>
        <authorList>
            <person name="Kono N."/>
            <person name="Nakamura H."/>
            <person name="Mori M."/>
            <person name="Yoshida Y."/>
            <person name="Ohtoshi R."/>
            <person name="Malay A.D."/>
            <person name="Moran D.A.P."/>
            <person name="Tomita M."/>
            <person name="Numata K."/>
            <person name="Arakawa K."/>
        </authorList>
    </citation>
    <scope>NUCLEOTIDE SEQUENCE</scope>
</reference>
<protein>
    <submittedName>
        <fullName evidence="1">Uncharacterized protein</fullName>
    </submittedName>
</protein>
<dbReference type="AlphaFoldDB" id="A0A8X6FPE6"/>
<organism evidence="1 2">
    <name type="scientific">Trichonephila clavata</name>
    <name type="common">Joro spider</name>
    <name type="synonym">Nephila clavata</name>
    <dbReference type="NCBI Taxonomy" id="2740835"/>
    <lineage>
        <taxon>Eukaryota</taxon>
        <taxon>Metazoa</taxon>
        <taxon>Ecdysozoa</taxon>
        <taxon>Arthropoda</taxon>
        <taxon>Chelicerata</taxon>
        <taxon>Arachnida</taxon>
        <taxon>Araneae</taxon>
        <taxon>Araneomorphae</taxon>
        <taxon>Entelegynae</taxon>
        <taxon>Araneoidea</taxon>
        <taxon>Nephilidae</taxon>
        <taxon>Trichonephila</taxon>
    </lineage>
</organism>
<dbReference type="EMBL" id="BMAO01022986">
    <property type="protein sequence ID" value="GFQ85882.1"/>
    <property type="molecule type" value="Genomic_DNA"/>
</dbReference>
<name>A0A8X6FPE6_TRICU</name>
<dbReference type="Proteomes" id="UP000887116">
    <property type="component" value="Unassembled WGS sequence"/>
</dbReference>
<evidence type="ECO:0000313" key="1">
    <source>
        <dbReference type="EMBL" id="GFQ85882.1"/>
    </source>
</evidence>
<accession>A0A8X6FPE6</accession>
<gene>
    <name evidence="1" type="ORF">TNCT_669501</name>
</gene>
<dbReference type="OrthoDB" id="10432591at2759"/>